<dbReference type="SUPFAM" id="SSF102198">
    <property type="entry name" value="Putative cyclase"/>
    <property type="match status" value="1"/>
</dbReference>
<organism evidence="1 2">
    <name type="scientific">Streptomyces pseudovenezuelae</name>
    <dbReference type="NCBI Taxonomy" id="67350"/>
    <lineage>
        <taxon>Bacteria</taxon>
        <taxon>Bacillati</taxon>
        <taxon>Actinomycetota</taxon>
        <taxon>Actinomycetes</taxon>
        <taxon>Kitasatosporales</taxon>
        <taxon>Streptomycetaceae</taxon>
        <taxon>Streptomyces</taxon>
        <taxon>Streptomyces aurantiacus group</taxon>
    </lineage>
</organism>
<protein>
    <submittedName>
        <fullName evidence="1">Cyclase family protein</fullName>
    </submittedName>
</protein>
<dbReference type="PANTHER" id="PTHR43564:SF2">
    <property type="entry name" value="BLR6059 PROTEIN"/>
    <property type="match status" value="1"/>
</dbReference>
<sequence>MTSGEPRLWSAYRLLTEGTVRTDLTHAFRPGQPHFAGFGDEHRETLYDRERGDGFTAHRYSLAGQWGTHVDPPAHFVAGARTLDLIPVEEMILPLAVLDITARVETDPDATPVLDDVRAWERRNGRFPPGAFVALRTGWSRRWPDPVAMANRDEAGTSHTPGWSAEVLTYLFEEAGVTAIGHEQADTDPGAAASAGDHGLEAYVLGRDRWQIELLADLGRLPESGALVVATWPKPHAGSGFPARVFAVHPAR</sequence>
<dbReference type="RefSeq" id="WP_329266053.1">
    <property type="nucleotide sequence ID" value="NZ_CP109011.1"/>
</dbReference>
<dbReference type="EMBL" id="CP109011">
    <property type="protein sequence ID" value="WUT45159.1"/>
    <property type="molecule type" value="Genomic_DNA"/>
</dbReference>
<keyword evidence="2" id="KW-1185">Reference proteome</keyword>
<dbReference type="Pfam" id="PF04199">
    <property type="entry name" value="Cyclase"/>
    <property type="match status" value="1"/>
</dbReference>
<gene>
    <name evidence="1" type="ORF">OG929_23975</name>
</gene>
<dbReference type="PANTHER" id="PTHR43564">
    <property type="entry name" value="KYNURENINE FORMAMIDASE-LIKE PROTEIN"/>
    <property type="match status" value="1"/>
</dbReference>
<accession>A0ABZ1WZH6</accession>
<dbReference type="InterPro" id="IPR007325">
    <property type="entry name" value="KFase/CYL"/>
</dbReference>
<reference evidence="1" key="1">
    <citation type="submission" date="2022-10" db="EMBL/GenBank/DDBJ databases">
        <title>The complete genomes of actinobacterial strains from the NBC collection.</title>
        <authorList>
            <person name="Joergensen T.S."/>
            <person name="Alvarez Arevalo M."/>
            <person name="Sterndorff E.B."/>
            <person name="Faurdal D."/>
            <person name="Vuksanovic O."/>
            <person name="Mourched A.-S."/>
            <person name="Charusanti P."/>
            <person name="Shaw S."/>
            <person name="Blin K."/>
            <person name="Weber T."/>
        </authorList>
    </citation>
    <scope>NUCLEOTIDE SEQUENCE</scope>
    <source>
        <strain evidence="1">NBC_00686</strain>
    </source>
</reference>
<dbReference type="Proteomes" id="UP001432168">
    <property type="component" value="Chromosome"/>
</dbReference>
<evidence type="ECO:0000313" key="1">
    <source>
        <dbReference type="EMBL" id="WUT45159.1"/>
    </source>
</evidence>
<evidence type="ECO:0000313" key="2">
    <source>
        <dbReference type="Proteomes" id="UP001432168"/>
    </source>
</evidence>
<proteinExistence type="predicted"/>
<name>A0ABZ1WZH6_9ACTN</name>
<dbReference type="Gene3D" id="3.50.30.50">
    <property type="entry name" value="Putative cyclase"/>
    <property type="match status" value="1"/>
</dbReference>
<dbReference type="InterPro" id="IPR037175">
    <property type="entry name" value="KFase_sf"/>
</dbReference>